<keyword evidence="3" id="KW-1185">Reference proteome</keyword>
<proteinExistence type="predicted"/>
<protein>
    <submittedName>
        <fullName evidence="2">Uncharacterized protein</fullName>
    </submittedName>
</protein>
<evidence type="ECO:0000256" key="1">
    <source>
        <dbReference type="SAM" id="MobiDB-lite"/>
    </source>
</evidence>
<accession>A0AAW0H326</accession>
<reference evidence="2 3" key="1">
    <citation type="journal article" date="2023" name="bioRxiv">
        <title>Conserved and derived expression patterns and positive selection on dental genes reveal complex evolutionary context of ever-growing rodent molars.</title>
        <authorList>
            <person name="Calamari Z.T."/>
            <person name="Song A."/>
            <person name="Cohen E."/>
            <person name="Akter M."/>
            <person name="Roy R.D."/>
            <person name="Hallikas O."/>
            <person name="Christensen M.M."/>
            <person name="Li P."/>
            <person name="Marangoni P."/>
            <person name="Jernvall J."/>
            <person name="Klein O.D."/>
        </authorList>
    </citation>
    <scope>NUCLEOTIDE SEQUENCE [LARGE SCALE GENOMIC DNA]</scope>
    <source>
        <strain evidence="2">V071</strain>
    </source>
</reference>
<feature type="compositionally biased region" description="Acidic residues" evidence="1">
    <location>
        <begin position="72"/>
        <end position="84"/>
    </location>
</feature>
<dbReference type="Proteomes" id="UP001488838">
    <property type="component" value="Unassembled WGS sequence"/>
</dbReference>
<feature type="region of interest" description="Disordered" evidence="1">
    <location>
        <begin position="72"/>
        <end position="115"/>
    </location>
</feature>
<evidence type="ECO:0000313" key="2">
    <source>
        <dbReference type="EMBL" id="KAK7795627.1"/>
    </source>
</evidence>
<organism evidence="2 3">
    <name type="scientific">Myodes glareolus</name>
    <name type="common">Bank vole</name>
    <name type="synonym">Clethrionomys glareolus</name>
    <dbReference type="NCBI Taxonomy" id="447135"/>
    <lineage>
        <taxon>Eukaryota</taxon>
        <taxon>Metazoa</taxon>
        <taxon>Chordata</taxon>
        <taxon>Craniata</taxon>
        <taxon>Vertebrata</taxon>
        <taxon>Euteleostomi</taxon>
        <taxon>Mammalia</taxon>
        <taxon>Eutheria</taxon>
        <taxon>Euarchontoglires</taxon>
        <taxon>Glires</taxon>
        <taxon>Rodentia</taxon>
        <taxon>Myomorpha</taxon>
        <taxon>Muroidea</taxon>
        <taxon>Cricetidae</taxon>
        <taxon>Arvicolinae</taxon>
        <taxon>Myodes</taxon>
    </lineage>
</organism>
<dbReference type="EMBL" id="JBBHLL010001993">
    <property type="protein sequence ID" value="KAK7795627.1"/>
    <property type="molecule type" value="Genomic_DNA"/>
</dbReference>
<evidence type="ECO:0000313" key="3">
    <source>
        <dbReference type="Proteomes" id="UP001488838"/>
    </source>
</evidence>
<comment type="caution">
    <text evidence="2">The sequence shown here is derived from an EMBL/GenBank/DDBJ whole genome shotgun (WGS) entry which is preliminary data.</text>
</comment>
<feature type="compositionally biased region" description="Basic and acidic residues" evidence="1">
    <location>
        <begin position="85"/>
        <end position="97"/>
    </location>
</feature>
<sequence>MGSVALDTGWQRSLSSFFSIRQEYFHAASESRKVLLTNRNEGMSVLISVLTLDSLSPALDPSDLILTRGTLEAEDEEAESDTDDIDHRVTEESREEPAFQNFMQESMAQHWKRNK</sequence>
<dbReference type="AlphaFoldDB" id="A0AAW0H326"/>
<name>A0AAW0H326_MYOGA</name>
<gene>
    <name evidence="2" type="ORF">U0070_000977</name>
</gene>